<dbReference type="EMBL" id="CP000157">
    <property type="protein sequence ID" value="ABC63387.1"/>
    <property type="molecule type" value="Genomic_DNA"/>
</dbReference>
<proteinExistence type="predicted"/>
<sequence>MEKTGPNVVESRRGGGHTDNAARFREAATLPQQVAKGFDWIELLG</sequence>
<accession>Q2NAA4</accession>
<reference evidence="3" key="1">
    <citation type="journal article" date="2009" name="J. Bacteriol.">
        <title>Complete genome sequence of Erythrobacter litoralis HTCC2594.</title>
        <authorList>
            <person name="Oh H.M."/>
            <person name="Giovannoni S.J."/>
            <person name="Ferriera S."/>
            <person name="Johnson J."/>
            <person name="Cho J.C."/>
        </authorList>
    </citation>
    <scope>NUCLEOTIDE SEQUENCE [LARGE SCALE GENOMIC DNA]</scope>
    <source>
        <strain evidence="3">HTCC2594</strain>
    </source>
</reference>
<dbReference type="STRING" id="314225.ELI_06475"/>
<evidence type="ECO:0000313" key="2">
    <source>
        <dbReference type="EMBL" id="ABC63387.1"/>
    </source>
</evidence>
<keyword evidence="3" id="KW-1185">Reference proteome</keyword>
<dbReference type="Proteomes" id="UP000008808">
    <property type="component" value="Chromosome"/>
</dbReference>
<protein>
    <submittedName>
        <fullName evidence="2">Uncharacterized protein</fullName>
    </submittedName>
</protein>
<dbReference type="KEGG" id="eli:ELI_06475"/>
<dbReference type="HOGENOM" id="CLU_3199617_0_0_5"/>
<dbReference type="AlphaFoldDB" id="Q2NAA4"/>
<name>Q2NAA4_ERYLH</name>
<feature type="region of interest" description="Disordered" evidence="1">
    <location>
        <begin position="1"/>
        <end position="21"/>
    </location>
</feature>
<evidence type="ECO:0000256" key="1">
    <source>
        <dbReference type="SAM" id="MobiDB-lite"/>
    </source>
</evidence>
<evidence type="ECO:0000313" key="3">
    <source>
        <dbReference type="Proteomes" id="UP000008808"/>
    </source>
</evidence>
<gene>
    <name evidence="2" type="ordered locus">ELI_06475</name>
</gene>
<organism evidence="2 3">
    <name type="scientific">Erythrobacter litoralis (strain HTCC2594)</name>
    <dbReference type="NCBI Taxonomy" id="314225"/>
    <lineage>
        <taxon>Bacteria</taxon>
        <taxon>Pseudomonadati</taxon>
        <taxon>Pseudomonadota</taxon>
        <taxon>Alphaproteobacteria</taxon>
        <taxon>Sphingomonadales</taxon>
        <taxon>Erythrobacteraceae</taxon>
        <taxon>Erythrobacter/Porphyrobacter group</taxon>
        <taxon>Erythrobacter</taxon>
    </lineage>
</organism>